<dbReference type="AlphaFoldDB" id="A0AAV8S6A5"/>
<comment type="subcellular location">
    <subcellularLocation>
        <location evidence="1">Membrane</location>
        <topology evidence="1">Single-pass membrane protein</topology>
    </subcellularLocation>
</comment>
<comment type="caution">
    <text evidence="7">The sequence shown here is derived from an EMBL/GenBank/DDBJ whole genome shotgun (WGS) entry which is preliminary data.</text>
</comment>
<dbReference type="PANTHER" id="PTHR35285">
    <property type="entry name" value="2-C-METHYL-D-ERYTHRITOL 4-PHOSPHATE CYTIDYLYLTRANSFERASE"/>
    <property type="match status" value="1"/>
</dbReference>
<proteinExistence type="predicted"/>
<evidence type="ECO:0000256" key="5">
    <source>
        <dbReference type="SAM" id="Phobius"/>
    </source>
</evidence>
<evidence type="ECO:0000256" key="3">
    <source>
        <dbReference type="ARBA" id="ARBA00022989"/>
    </source>
</evidence>
<reference evidence="7 8" key="1">
    <citation type="submission" date="2021-09" db="EMBL/GenBank/DDBJ databases">
        <title>Genomic insights and catalytic innovation underlie evolution of tropane alkaloids biosynthesis.</title>
        <authorList>
            <person name="Wang Y.-J."/>
            <person name="Tian T."/>
            <person name="Huang J.-P."/>
            <person name="Huang S.-X."/>
        </authorList>
    </citation>
    <scope>NUCLEOTIDE SEQUENCE [LARGE SCALE GENOMIC DNA]</scope>
    <source>
        <strain evidence="7">KIB-2018</strain>
        <tissue evidence="7">Leaf</tissue>
    </source>
</reference>
<evidence type="ECO:0000259" key="6">
    <source>
        <dbReference type="Pfam" id="PF20520"/>
    </source>
</evidence>
<feature type="domain" description="V-type proton ATPase subunit S1/VOA1 transmembrane" evidence="6">
    <location>
        <begin position="290"/>
        <end position="321"/>
    </location>
</feature>
<evidence type="ECO:0000313" key="7">
    <source>
        <dbReference type="EMBL" id="KAJ8747731.1"/>
    </source>
</evidence>
<evidence type="ECO:0000256" key="2">
    <source>
        <dbReference type="ARBA" id="ARBA00022692"/>
    </source>
</evidence>
<dbReference type="Pfam" id="PF20520">
    <property type="entry name" value="Ac45-VOA1_TM"/>
    <property type="match status" value="1"/>
</dbReference>
<keyword evidence="2 5" id="KW-0812">Transmembrane</keyword>
<sequence>MIEEGRKMEGVFVGIFVLANLPFLLAFQSTVPAFLWSPHLPRNQLLINRMDEAVNYQTFSPKDLAKSVLSEGGWSNLLCSKENLQQPLDLALVFVGRELRSSDLSANKNADPALVNLLKASFKRSNFSMAFPYVAASEDERVESSLFVGFAETCGQDLVVGNIAFSDSCSVDGENFKKLADLDAVHDYLTSSRRKMSNGPADLIVFCHGGSEYWKGYDQKQSERDIFFELISSVEMSHAKYSVLYVSDPFQSIRYPSSRELGRFLIEDSRGNGSLNSTVCDEVCLIKSSLLEGVLVGVVLLIILIAGLSCMMGIDTPSRFEAPQDS</sequence>
<protein>
    <recommendedName>
        <fullName evidence="6">V-type proton ATPase subunit S1/VOA1 transmembrane domain-containing protein</fullName>
    </recommendedName>
</protein>
<keyword evidence="4 5" id="KW-0472">Membrane</keyword>
<dbReference type="InterPro" id="IPR046756">
    <property type="entry name" value="VAS1/VOA1_TM"/>
</dbReference>
<feature type="transmembrane region" description="Helical" evidence="5">
    <location>
        <begin position="294"/>
        <end position="314"/>
    </location>
</feature>
<evidence type="ECO:0000256" key="1">
    <source>
        <dbReference type="ARBA" id="ARBA00004167"/>
    </source>
</evidence>
<accession>A0AAV8S6A5</accession>
<dbReference type="EMBL" id="JAIWQS010000102">
    <property type="protein sequence ID" value="KAJ8747731.1"/>
    <property type="molecule type" value="Genomic_DNA"/>
</dbReference>
<keyword evidence="8" id="KW-1185">Reference proteome</keyword>
<organism evidence="7 8">
    <name type="scientific">Erythroxylum novogranatense</name>
    <dbReference type="NCBI Taxonomy" id="1862640"/>
    <lineage>
        <taxon>Eukaryota</taxon>
        <taxon>Viridiplantae</taxon>
        <taxon>Streptophyta</taxon>
        <taxon>Embryophyta</taxon>
        <taxon>Tracheophyta</taxon>
        <taxon>Spermatophyta</taxon>
        <taxon>Magnoliopsida</taxon>
        <taxon>eudicotyledons</taxon>
        <taxon>Gunneridae</taxon>
        <taxon>Pentapetalae</taxon>
        <taxon>rosids</taxon>
        <taxon>fabids</taxon>
        <taxon>Malpighiales</taxon>
        <taxon>Erythroxylaceae</taxon>
        <taxon>Erythroxylum</taxon>
    </lineage>
</organism>
<name>A0AAV8S6A5_9ROSI</name>
<dbReference type="Proteomes" id="UP001159364">
    <property type="component" value="Unassembled WGS sequence"/>
</dbReference>
<keyword evidence="3 5" id="KW-1133">Transmembrane helix</keyword>
<gene>
    <name evidence="7" type="ORF">K2173_014506</name>
</gene>
<dbReference type="PANTHER" id="PTHR35285:SF1">
    <property type="entry name" value="2-C-METHYL-D-ERYTHRITOL 4-PHOSPHATE CYTIDYLYLTRANSFERASE"/>
    <property type="match status" value="1"/>
</dbReference>
<evidence type="ECO:0000313" key="8">
    <source>
        <dbReference type="Proteomes" id="UP001159364"/>
    </source>
</evidence>
<dbReference type="GO" id="GO:0016020">
    <property type="term" value="C:membrane"/>
    <property type="evidence" value="ECO:0007669"/>
    <property type="project" value="UniProtKB-SubCell"/>
</dbReference>
<feature type="transmembrane region" description="Helical" evidence="5">
    <location>
        <begin position="12"/>
        <end position="36"/>
    </location>
</feature>
<evidence type="ECO:0000256" key="4">
    <source>
        <dbReference type="ARBA" id="ARBA00023136"/>
    </source>
</evidence>